<keyword evidence="2" id="KW-0067">ATP-binding</keyword>
<dbReference type="GO" id="GO:0003723">
    <property type="term" value="F:RNA binding"/>
    <property type="evidence" value="ECO:0007669"/>
    <property type="project" value="TreeGrafter"/>
</dbReference>
<evidence type="ECO:0000256" key="2">
    <source>
        <dbReference type="ARBA" id="ARBA00022806"/>
    </source>
</evidence>
<dbReference type="InterPro" id="IPR027417">
    <property type="entry name" value="P-loop_NTPase"/>
</dbReference>
<dbReference type="AlphaFoldDB" id="A0A812DHZ8"/>
<organism evidence="4 5">
    <name type="scientific">Acanthosepion pharaonis</name>
    <name type="common">Pharaoh cuttlefish</name>
    <name type="synonym">Sepia pharaonis</name>
    <dbReference type="NCBI Taxonomy" id="158019"/>
    <lineage>
        <taxon>Eukaryota</taxon>
        <taxon>Metazoa</taxon>
        <taxon>Spiralia</taxon>
        <taxon>Lophotrochozoa</taxon>
        <taxon>Mollusca</taxon>
        <taxon>Cephalopoda</taxon>
        <taxon>Coleoidea</taxon>
        <taxon>Decapodiformes</taxon>
        <taxon>Sepiida</taxon>
        <taxon>Sepiina</taxon>
        <taxon>Sepiidae</taxon>
        <taxon>Acanthosepion</taxon>
    </lineage>
</organism>
<evidence type="ECO:0000313" key="4">
    <source>
        <dbReference type="EMBL" id="CAE1301621.1"/>
    </source>
</evidence>
<dbReference type="OrthoDB" id="10253254at2759"/>
<evidence type="ECO:0000259" key="3">
    <source>
        <dbReference type="PROSITE" id="PS51192"/>
    </source>
</evidence>
<keyword evidence="1 4" id="KW-0378">Hydrolase</keyword>
<keyword evidence="2" id="KW-0547">Nucleotide-binding</keyword>
<evidence type="ECO:0000256" key="1">
    <source>
        <dbReference type="ARBA" id="ARBA00022801"/>
    </source>
</evidence>
<comment type="caution">
    <text evidence="4">The sequence shown here is derived from an EMBL/GenBank/DDBJ whole genome shotgun (WGS) entry which is preliminary data.</text>
</comment>
<name>A0A812DHZ8_ACAPH</name>
<evidence type="ECO:0000313" key="5">
    <source>
        <dbReference type="Proteomes" id="UP000597762"/>
    </source>
</evidence>
<dbReference type="SUPFAM" id="SSF52540">
    <property type="entry name" value="P-loop containing nucleoside triphosphate hydrolases"/>
    <property type="match status" value="1"/>
</dbReference>
<dbReference type="SMART" id="SM00487">
    <property type="entry name" value="DEXDc"/>
    <property type="match status" value="1"/>
</dbReference>
<protein>
    <submittedName>
        <fullName evidence="4">DHX34</fullName>
        <ecNumber evidence="4">3.6.4.13</ecNumber>
    </submittedName>
</protein>
<feature type="domain" description="Helicase ATP-binding" evidence="3">
    <location>
        <begin position="70"/>
        <end position="189"/>
    </location>
</feature>
<keyword evidence="5" id="KW-1185">Reference proteome</keyword>
<dbReference type="GO" id="GO:0016787">
    <property type="term" value="F:hydrolase activity"/>
    <property type="evidence" value="ECO:0007669"/>
    <property type="project" value="UniProtKB-KW"/>
</dbReference>
<dbReference type="Proteomes" id="UP000597762">
    <property type="component" value="Unassembled WGS sequence"/>
</dbReference>
<dbReference type="EMBL" id="CAHIKZ030003543">
    <property type="protein sequence ID" value="CAE1301621.1"/>
    <property type="molecule type" value="Genomic_DNA"/>
</dbReference>
<dbReference type="InterPro" id="IPR014001">
    <property type="entry name" value="Helicase_ATP-bd"/>
</dbReference>
<gene>
    <name evidence="4" type="ORF">SPHA_54507</name>
</gene>
<accession>A0A812DHZ8</accession>
<dbReference type="EC" id="3.6.4.13" evidence="4"/>
<dbReference type="PROSITE" id="PS51192">
    <property type="entry name" value="HELICASE_ATP_BIND_1"/>
    <property type="match status" value="1"/>
</dbReference>
<sequence>MDDFFCLLICKKAHLSDDSKIITRKAIVLEFRNIFLHYLDFCQKQKFSKLKKLKNDQKNLPISQYKETIIDHVKIHQVVIVAGDTGCGKSTQLPQYLLEAGFKNIACTQPRRIACISLSKRVSFETLNEYGSEVAYQVHERHIYTDVLLGILKCLLKQREDLKVVLMSATINIDLFSSYFDNAPVVKYPSEYRGDLLIFLSGMTEILTIIEAAHEYAQQTKKWIILPLHSALSVDQQDKVKEMNFDPKLKMQCLREFWISQASAEQRKGRAGFLLLKNLQDLLLKILFFT</sequence>
<dbReference type="PANTHER" id="PTHR18934:SF221">
    <property type="entry name" value="ATP-DEPENDENT RNA HELICASE DHX34-RELATED"/>
    <property type="match status" value="1"/>
</dbReference>
<proteinExistence type="predicted"/>
<keyword evidence="2" id="KW-0347">Helicase</keyword>
<dbReference type="GO" id="GO:0003724">
    <property type="term" value="F:RNA helicase activity"/>
    <property type="evidence" value="ECO:0007669"/>
    <property type="project" value="UniProtKB-EC"/>
</dbReference>
<reference evidence="4" key="1">
    <citation type="submission" date="2021-01" db="EMBL/GenBank/DDBJ databases">
        <authorList>
            <person name="Li R."/>
            <person name="Bekaert M."/>
        </authorList>
    </citation>
    <scope>NUCLEOTIDE SEQUENCE</scope>
    <source>
        <strain evidence="4">Farmed</strain>
    </source>
</reference>
<dbReference type="Gene3D" id="3.40.50.300">
    <property type="entry name" value="P-loop containing nucleotide triphosphate hydrolases"/>
    <property type="match status" value="3"/>
</dbReference>
<dbReference type="PANTHER" id="PTHR18934">
    <property type="entry name" value="ATP-DEPENDENT RNA HELICASE"/>
    <property type="match status" value="1"/>
</dbReference>